<dbReference type="OrthoDB" id="6157682at2759"/>
<dbReference type="EMBL" id="CAJPWZ010002312">
    <property type="protein sequence ID" value="CAG2235176.1"/>
    <property type="molecule type" value="Genomic_DNA"/>
</dbReference>
<accession>A0A8S3TZ51</accession>
<dbReference type="PANTHER" id="PTHR33395">
    <property type="entry name" value="TRANSCRIPTASE, PUTATIVE-RELATED-RELATED"/>
    <property type="match status" value="1"/>
</dbReference>
<dbReference type="Proteomes" id="UP000683360">
    <property type="component" value="Unassembled WGS sequence"/>
</dbReference>
<keyword evidence="2" id="KW-1185">Reference proteome</keyword>
<evidence type="ECO:0008006" key="3">
    <source>
        <dbReference type="Google" id="ProtNLM"/>
    </source>
</evidence>
<proteinExistence type="predicted"/>
<organism evidence="1 2">
    <name type="scientific">Mytilus edulis</name>
    <name type="common">Blue mussel</name>
    <dbReference type="NCBI Taxonomy" id="6550"/>
    <lineage>
        <taxon>Eukaryota</taxon>
        <taxon>Metazoa</taxon>
        <taxon>Spiralia</taxon>
        <taxon>Lophotrochozoa</taxon>
        <taxon>Mollusca</taxon>
        <taxon>Bivalvia</taxon>
        <taxon>Autobranchia</taxon>
        <taxon>Pteriomorphia</taxon>
        <taxon>Mytilida</taxon>
        <taxon>Mytiloidea</taxon>
        <taxon>Mytilidae</taxon>
        <taxon>Mytilinae</taxon>
        <taxon>Mytilus</taxon>
    </lineage>
</organism>
<reference evidence="1" key="1">
    <citation type="submission" date="2021-03" db="EMBL/GenBank/DDBJ databases">
        <authorList>
            <person name="Bekaert M."/>
        </authorList>
    </citation>
    <scope>NUCLEOTIDE SEQUENCE</scope>
</reference>
<dbReference type="PANTHER" id="PTHR33395:SF22">
    <property type="entry name" value="REVERSE TRANSCRIPTASE DOMAIN-CONTAINING PROTEIN"/>
    <property type="match status" value="1"/>
</dbReference>
<evidence type="ECO:0000313" key="2">
    <source>
        <dbReference type="Proteomes" id="UP000683360"/>
    </source>
</evidence>
<gene>
    <name evidence="1" type="ORF">MEDL_47755</name>
</gene>
<evidence type="ECO:0000313" key="1">
    <source>
        <dbReference type="EMBL" id="CAG2235176.1"/>
    </source>
</evidence>
<name>A0A8S3TZ51_MYTED</name>
<dbReference type="GO" id="GO:0061343">
    <property type="term" value="P:cell adhesion involved in heart morphogenesis"/>
    <property type="evidence" value="ECO:0007669"/>
    <property type="project" value="TreeGrafter"/>
</dbReference>
<comment type="caution">
    <text evidence="1">The sequence shown here is derived from an EMBL/GenBank/DDBJ whole genome shotgun (WGS) entry which is preliminary data.</text>
</comment>
<sequence>MNPDILFGSETWVDDKITDSQIFPTGYKDTSERTETVVEEDAPKTSNENGYLELEKSLQYKKCTDYHGWDWKTKSLKPNTQHTNIHHKFTDILDDHGLQQMVEETTRESNTLDLMITNYPNSFIRVETIPGISDHDIVFAELKTIPSKLT</sequence>
<dbReference type="GO" id="GO:0031012">
    <property type="term" value="C:extracellular matrix"/>
    <property type="evidence" value="ECO:0007669"/>
    <property type="project" value="TreeGrafter"/>
</dbReference>
<protein>
    <recommendedName>
        <fullName evidence="3">Endonuclease/exonuclease/phosphatase domain-containing protein</fullName>
    </recommendedName>
</protein>
<dbReference type="AlphaFoldDB" id="A0A8S3TZ51"/>
<dbReference type="GO" id="GO:0007508">
    <property type="term" value="P:larval heart development"/>
    <property type="evidence" value="ECO:0007669"/>
    <property type="project" value="TreeGrafter"/>
</dbReference>